<evidence type="ECO:0000256" key="2">
    <source>
        <dbReference type="ARBA" id="ARBA00022771"/>
    </source>
</evidence>
<dbReference type="GeneID" id="106748484"/>
<dbReference type="GO" id="GO:0008270">
    <property type="term" value="F:zinc ion binding"/>
    <property type="evidence" value="ECO:0007669"/>
    <property type="project" value="UniProtKB-KW"/>
</dbReference>
<dbReference type="GO" id="GO:0003677">
    <property type="term" value="F:DNA binding"/>
    <property type="evidence" value="ECO:0007669"/>
    <property type="project" value="UniProtKB-UniRule"/>
</dbReference>
<keyword evidence="2 5" id="KW-0863">Zinc-finger</keyword>
<gene>
    <name evidence="8" type="primary">LOC106748484</name>
</gene>
<keyword evidence="1" id="KW-0479">Metal-binding</keyword>
<dbReference type="Proteomes" id="UP000515204">
    <property type="component" value="Unplaced"/>
</dbReference>
<protein>
    <submittedName>
        <fullName evidence="8">Uncharacterized protein LOC106748484</fullName>
    </submittedName>
</protein>
<reference evidence="8" key="1">
    <citation type="submission" date="2025-08" db="UniProtKB">
        <authorList>
            <consortium name="RefSeq"/>
        </authorList>
    </citation>
    <scope>IDENTIFICATION</scope>
</reference>
<evidence type="ECO:0000259" key="6">
    <source>
        <dbReference type="PROSITE" id="PS50950"/>
    </source>
</evidence>
<evidence type="ECO:0000256" key="1">
    <source>
        <dbReference type="ARBA" id="ARBA00022723"/>
    </source>
</evidence>
<dbReference type="SUPFAM" id="SSF57716">
    <property type="entry name" value="Glucocorticoid receptor-like (DNA-binding domain)"/>
    <property type="match status" value="1"/>
</dbReference>
<dbReference type="InterPro" id="IPR006612">
    <property type="entry name" value="THAP_Znf"/>
</dbReference>
<dbReference type="InterPro" id="IPR038441">
    <property type="entry name" value="THAP_Znf_sf"/>
</dbReference>
<dbReference type="PROSITE" id="PS50950">
    <property type="entry name" value="ZF_THAP"/>
    <property type="match status" value="1"/>
</dbReference>
<keyword evidence="4 5" id="KW-0238">DNA-binding</keyword>
<sequence length="227" mass="26874">MGKCYICWKDHSPRNSRQFHSFPQDAEKREKWFNSIGYVINASKHARICSDHFTENDYYYSSTGRRRLKKTAMPSVFPASFCNIEEDSTANTKNDNQNESVIDIKHEHTMDIQHQSIKDIQQSTFDTRHDSIDSAEATLVKKNDTSKNRKQCSKNDTEKVFVRTGEYNIECMKRTDFVTDQSWMKFLKYVNYNRYLHKLSRIQDSRIQKKIVTMQSIIQKLESKNEK</sequence>
<dbReference type="OrthoDB" id="7553165at2759"/>
<dbReference type="Pfam" id="PF05485">
    <property type="entry name" value="THAP"/>
    <property type="match status" value="1"/>
</dbReference>
<dbReference type="InterPro" id="IPR052224">
    <property type="entry name" value="THAP_domain_protein"/>
</dbReference>
<evidence type="ECO:0000313" key="8">
    <source>
        <dbReference type="RefSeq" id="XP_014482530.1"/>
    </source>
</evidence>
<evidence type="ECO:0000256" key="4">
    <source>
        <dbReference type="ARBA" id="ARBA00023125"/>
    </source>
</evidence>
<keyword evidence="3" id="KW-0862">Zinc</keyword>
<evidence type="ECO:0000313" key="7">
    <source>
        <dbReference type="Proteomes" id="UP000515204"/>
    </source>
</evidence>
<evidence type="ECO:0000256" key="3">
    <source>
        <dbReference type="ARBA" id="ARBA00022833"/>
    </source>
</evidence>
<keyword evidence="7" id="KW-1185">Reference proteome</keyword>
<dbReference type="RefSeq" id="XP_014482530.1">
    <property type="nucleotide sequence ID" value="XM_014627044.1"/>
</dbReference>
<dbReference type="KEGG" id="dqu:106748484"/>
<dbReference type="AlphaFoldDB" id="A0A6P3XVF4"/>
<evidence type="ECO:0000256" key="5">
    <source>
        <dbReference type="PROSITE-ProRule" id="PRU00309"/>
    </source>
</evidence>
<dbReference type="PANTHER" id="PTHR46927:SF3">
    <property type="entry name" value="THAP-TYPE DOMAIN-CONTAINING PROTEIN"/>
    <property type="match status" value="1"/>
</dbReference>
<accession>A0A6P3XVF4</accession>
<feature type="domain" description="THAP-type" evidence="6">
    <location>
        <begin position="1"/>
        <end position="77"/>
    </location>
</feature>
<dbReference type="SMART" id="SM00980">
    <property type="entry name" value="THAP"/>
    <property type="match status" value="1"/>
</dbReference>
<proteinExistence type="predicted"/>
<name>A0A6P3XVF4_DINQU</name>
<organism evidence="7 8">
    <name type="scientific">Dinoponera quadriceps</name>
    <name type="common">South American ant</name>
    <dbReference type="NCBI Taxonomy" id="609295"/>
    <lineage>
        <taxon>Eukaryota</taxon>
        <taxon>Metazoa</taxon>
        <taxon>Ecdysozoa</taxon>
        <taxon>Arthropoda</taxon>
        <taxon>Hexapoda</taxon>
        <taxon>Insecta</taxon>
        <taxon>Pterygota</taxon>
        <taxon>Neoptera</taxon>
        <taxon>Endopterygota</taxon>
        <taxon>Hymenoptera</taxon>
        <taxon>Apocrita</taxon>
        <taxon>Aculeata</taxon>
        <taxon>Formicoidea</taxon>
        <taxon>Formicidae</taxon>
        <taxon>Ponerinae</taxon>
        <taxon>Ponerini</taxon>
        <taxon>Dinoponera</taxon>
    </lineage>
</organism>
<dbReference type="Gene3D" id="6.20.210.20">
    <property type="entry name" value="THAP domain"/>
    <property type="match status" value="1"/>
</dbReference>
<dbReference type="PANTHER" id="PTHR46927">
    <property type="entry name" value="AGAP005574-PA"/>
    <property type="match status" value="1"/>
</dbReference>
<dbReference type="SMART" id="SM00692">
    <property type="entry name" value="DM3"/>
    <property type="match status" value="1"/>
</dbReference>